<sequence length="208" mass="22941">MAQRAVGATYMGLSGQPGAKVDTFRPRGRDVSTQNLKLLAGLLGLAVVALAAFCVLQTRSLGEVRQENASLVAQLAESKDKALITAKRECAERAASVFHSMGYSDKGDGGKLGLDTQTYTNHYSPRLKRCLMELMINGYQSGGTETVQRFVIDADERADFGDYSWVSSQTKKYWEQKPVICKMIPPGKDEMYCKSTDEWDAYVKSLMS</sequence>
<keyword evidence="1" id="KW-0812">Transmembrane</keyword>
<keyword evidence="3" id="KW-1185">Reference proteome</keyword>
<keyword evidence="1" id="KW-0472">Membrane</keyword>
<feature type="transmembrane region" description="Helical" evidence="1">
    <location>
        <begin position="38"/>
        <end position="56"/>
    </location>
</feature>
<gene>
    <name evidence="2" type="ORF">ABC974_01180</name>
</gene>
<dbReference type="Proteomes" id="UP001419910">
    <property type="component" value="Unassembled WGS sequence"/>
</dbReference>
<dbReference type="RefSeq" id="WP_343887810.1">
    <property type="nucleotide sequence ID" value="NZ_BAAAEH010000005.1"/>
</dbReference>
<accession>A0ABU9XXF8</accession>
<proteinExistence type="predicted"/>
<name>A0ABU9XXF8_9SPHN</name>
<dbReference type="EMBL" id="JBDIME010000001">
    <property type="protein sequence ID" value="MEN2788228.1"/>
    <property type="molecule type" value="Genomic_DNA"/>
</dbReference>
<protein>
    <submittedName>
        <fullName evidence="2">Uncharacterized protein</fullName>
    </submittedName>
</protein>
<keyword evidence="1" id="KW-1133">Transmembrane helix</keyword>
<evidence type="ECO:0000256" key="1">
    <source>
        <dbReference type="SAM" id="Phobius"/>
    </source>
</evidence>
<evidence type="ECO:0000313" key="2">
    <source>
        <dbReference type="EMBL" id="MEN2788228.1"/>
    </source>
</evidence>
<reference evidence="2 3" key="1">
    <citation type="submission" date="2024-05" db="EMBL/GenBank/DDBJ databases">
        <authorList>
            <person name="Liu Q."/>
            <person name="Xin Y.-H."/>
        </authorList>
    </citation>
    <scope>NUCLEOTIDE SEQUENCE [LARGE SCALE GENOMIC DNA]</scope>
    <source>
        <strain evidence="2 3">CGMCC 1.10181</strain>
    </source>
</reference>
<organism evidence="2 3">
    <name type="scientific">Sphingomonas oligophenolica</name>
    <dbReference type="NCBI Taxonomy" id="301154"/>
    <lineage>
        <taxon>Bacteria</taxon>
        <taxon>Pseudomonadati</taxon>
        <taxon>Pseudomonadota</taxon>
        <taxon>Alphaproteobacteria</taxon>
        <taxon>Sphingomonadales</taxon>
        <taxon>Sphingomonadaceae</taxon>
        <taxon>Sphingomonas</taxon>
    </lineage>
</organism>
<evidence type="ECO:0000313" key="3">
    <source>
        <dbReference type="Proteomes" id="UP001419910"/>
    </source>
</evidence>
<comment type="caution">
    <text evidence="2">The sequence shown here is derived from an EMBL/GenBank/DDBJ whole genome shotgun (WGS) entry which is preliminary data.</text>
</comment>